<name>A0ACB8AF63_9AGAM</name>
<evidence type="ECO:0000313" key="1">
    <source>
        <dbReference type="EMBL" id="KAH7911830.1"/>
    </source>
</evidence>
<organism evidence="1 2">
    <name type="scientific">Hygrophoropsis aurantiaca</name>
    <dbReference type="NCBI Taxonomy" id="72124"/>
    <lineage>
        <taxon>Eukaryota</taxon>
        <taxon>Fungi</taxon>
        <taxon>Dikarya</taxon>
        <taxon>Basidiomycota</taxon>
        <taxon>Agaricomycotina</taxon>
        <taxon>Agaricomycetes</taxon>
        <taxon>Agaricomycetidae</taxon>
        <taxon>Boletales</taxon>
        <taxon>Coniophorineae</taxon>
        <taxon>Hygrophoropsidaceae</taxon>
        <taxon>Hygrophoropsis</taxon>
    </lineage>
</organism>
<reference evidence="1" key="1">
    <citation type="journal article" date="2021" name="New Phytol.">
        <title>Evolutionary innovations through gain and loss of genes in the ectomycorrhizal Boletales.</title>
        <authorList>
            <person name="Wu G."/>
            <person name="Miyauchi S."/>
            <person name="Morin E."/>
            <person name="Kuo A."/>
            <person name="Drula E."/>
            <person name="Varga T."/>
            <person name="Kohler A."/>
            <person name="Feng B."/>
            <person name="Cao Y."/>
            <person name="Lipzen A."/>
            <person name="Daum C."/>
            <person name="Hundley H."/>
            <person name="Pangilinan J."/>
            <person name="Johnson J."/>
            <person name="Barry K."/>
            <person name="LaButti K."/>
            <person name="Ng V."/>
            <person name="Ahrendt S."/>
            <person name="Min B."/>
            <person name="Choi I.G."/>
            <person name="Park H."/>
            <person name="Plett J.M."/>
            <person name="Magnuson J."/>
            <person name="Spatafora J.W."/>
            <person name="Nagy L.G."/>
            <person name="Henrissat B."/>
            <person name="Grigoriev I.V."/>
            <person name="Yang Z.L."/>
            <person name="Xu J."/>
            <person name="Martin F.M."/>
        </authorList>
    </citation>
    <scope>NUCLEOTIDE SEQUENCE</scope>
    <source>
        <strain evidence="1">ATCC 28755</strain>
    </source>
</reference>
<evidence type="ECO:0000313" key="2">
    <source>
        <dbReference type="Proteomes" id="UP000790377"/>
    </source>
</evidence>
<keyword evidence="1" id="KW-0489">Methyltransferase</keyword>
<accession>A0ACB8AF63</accession>
<sequence>MQLRALDLPNIDELLPIGGLHLAFTRSCAKASIVKAFDWDQTACQVYEANYGPQLVSKADISTLTASYLSPLHASIWLLSPSCQPYTVLNPNAKGTSDPRAKSFFHLIDTVLPDLVRSGDQPRYMLVENVAGFQDSTARTNLVATLTQLGYSVQEFLLSPLQFGIPNSRLRYYLLAKFPPLEFNFPASYTTGDVLEYIPGQGVVNKTVQQLKHYLDMDLSESDAKIYKISDRILTRWGRLFDIVVPSGTKSCCFTRGYTQLVERSGSILQMNELLNTTTVFNNFLTLLARGDTEAVRELDQLGLRYFSPSELLRLLHFVDTKKSASFNWPPNVSLKSKYRLIGNSVNVEVVRQLINYLLDEPSS</sequence>
<gene>
    <name evidence="1" type="ORF">BJ138DRAFT_1172325</name>
</gene>
<dbReference type="EMBL" id="MU267666">
    <property type="protein sequence ID" value="KAH7911830.1"/>
    <property type="molecule type" value="Genomic_DNA"/>
</dbReference>
<protein>
    <submittedName>
        <fullName evidence="1">S-adenosyl-L-methionine-dependent methyltransferase</fullName>
    </submittedName>
</protein>
<comment type="caution">
    <text evidence="1">The sequence shown here is derived from an EMBL/GenBank/DDBJ whole genome shotgun (WGS) entry which is preliminary data.</text>
</comment>
<keyword evidence="1" id="KW-0808">Transferase</keyword>
<proteinExistence type="predicted"/>
<keyword evidence="2" id="KW-1185">Reference proteome</keyword>
<dbReference type="Proteomes" id="UP000790377">
    <property type="component" value="Unassembled WGS sequence"/>
</dbReference>